<sequence>MASLEGYFNRFQDRPTMLASELLLLVGERQHDGGSYRASRFCDSVLSQAFPSIPGTFFRFGQYRITLQDVSRAGPICELNRESSRFLNTVVHAILGVTSDPDFAELITVRGLSLKNMRFFAFCKHHLLSTRDHGSSGNEPERPIKQQHHGRCGNPSVTKDQERAILTLEFALRRDKRFEALADCSASLYPNSERIPFPLLLLMNDYAQIITPRQPKASEKLSVISRSFSSTYRQLLEFLSGDLSVIAAIANSKYERDIQAEQKWQMS</sequence>
<dbReference type="EMBL" id="MU003782">
    <property type="protein sequence ID" value="KAF2722432.1"/>
    <property type="molecule type" value="Genomic_DNA"/>
</dbReference>
<reference evidence="2" key="1">
    <citation type="journal article" date="2020" name="Stud. Mycol.">
        <title>101 Dothideomycetes genomes: a test case for predicting lifestyles and emergence of pathogens.</title>
        <authorList>
            <person name="Haridas S."/>
            <person name="Albert R."/>
            <person name="Binder M."/>
            <person name="Bloem J."/>
            <person name="Labutti K."/>
            <person name="Salamov A."/>
            <person name="Andreopoulos B."/>
            <person name="Baker S."/>
            <person name="Barry K."/>
            <person name="Bills G."/>
            <person name="Bluhm B."/>
            <person name="Cannon C."/>
            <person name="Castanera R."/>
            <person name="Culley D."/>
            <person name="Daum C."/>
            <person name="Ezra D."/>
            <person name="Gonzalez J."/>
            <person name="Henrissat B."/>
            <person name="Kuo A."/>
            <person name="Liang C."/>
            <person name="Lipzen A."/>
            <person name="Lutzoni F."/>
            <person name="Magnuson J."/>
            <person name="Mondo S."/>
            <person name="Nolan M."/>
            <person name="Ohm R."/>
            <person name="Pangilinan J."/>
            <person name="Park H.-J."/>
            <person name="Ramirez L."/>
            <person name="Alfaro M."/>
            <person name="Sun H."/>
            <person name="Tritt A."/>
            <person name="Yoshinaga Y."/>
            <person name="Zwiers L.-H."/>
            <person name="Turgeon B."/>
            <person name="Goodwin S."/>
            <person name="Spatafora J."/>
            <person name="Crous P."/>
            <person name="Grigoriev I."/>
        </authorList>
    </citation>
    <scope>NUCLEOTIDE SEQUENCE</scope>
    <source>
        <strain evidence="2">CBS 116435</strain>
    </source>
</reference>
<organism evidence="2 3">
    <name type="scientific">Polychaeton citri CBS 116435</name>
    <dbReference type="NCBI Taxonomy" id="1314669"/>
    <lineage>
        <taxon>Eukaryota</taxon>
        <taxon>Fungi</taxon>
        <taxon>Dikarya</taxon>
        <taxon>Ascomycota</taxon>
        <taxon>Pezizomycotina</taxon>
        <taxon>Dothideomycetes</taxon>
        <taxon>Dothideomycetidae</taxon>
        <taxon>Capnodiales</taxon>
        <taxon>Capnodiaceae</taxon>
        <taxon>Polychaeton</taxon>
    </lineage>
</organism>
<dbReference type="Proteomes" id="UP000799441">
    <property type="component" value="Unassembled WGS sequence"/>
</dbReference>
<evidence type="ECO:0000313" key="2">
    <source>
        <dbReference type="EMBL" id="KAF2722432.1"/>
    </source>
</evidence>
<feature type="compositionally biased region" description="Basic and acidic residues" evidence="1">
    <location>
        <begin position="131"/>
        <end position="144"/>
    </location>
</feature>
<evidence type="ECO:0000313" key="3">
    <source>
        <dbReference type="Proteomes" id="UP000799441"/>
    </source>
</evidence>
<protein>
    <submittedName>
        <fullName evidence="2">Uncharacterized protein</fullName>
    </submittedName>
</protein>
<accession>A0A9P4Q8A3</accession>
<evidence type="ECO:0000256" key="1">
    <source>
        <dbReference type="SAM" id="MobiDB-lite"/>
    </source>
</evidence>
<keyword evidence="3" id="KW-1185">Reference proteome</keyword>
<proteinExistence type="predicted"/>
<name>A0A9P4Q8A3_9PEZI</name>
<feature type="region of interest" description="Disordered" evidence="1">
    <location>
        <begin position="131"/>
        <end position="157"/>
    </location>
</feature>
<gene>
    <name evidence="2" type="ORF">K431DRAFT_44340</name>
</gene>
<comment type="caution">
    <text evidence="2">The sequence shown here is derived from an EMBL/GenBank/DDBJ whole genome shotgun (WGS) entry which is preliminary data.</text>
</comment>
<dbReference type="AlphaFoldDB" id="A0A9P4Q8A3"/>